<keyword evidence="1" id="KW-1133">Transmembrane helix</keyword>
<proteinExistence type="predicted"/>
<feature type="transmembrane region" description="Helical" evidence="1">
    <location>
        <begin position="49"/>
        <end position="72"/>
    </location>
</feature>
<feature type="transmembrane region" description="Helical" evidence="1">
    <location>
        <begin position="84"/>
        <end position="106"/>
    </location>
</feature>
<feature type="transmembrane region" description="Helical" evidence="1">
    <location>
        <begin position="16"/>
        <end position="37"/>
    </location>
</feature>
<evidence type="ECO:0000313" key="2">
    <source>
        <dbReference type="EMBL" id="NNH73203.1"/>
    </source>
</evidence>
<reference evidence="2 3" key="1">
    <citation type="submission" date="2020-05" db="EMBL/GenBank/DDBJ databases">
        <title>MicrobeNet Type strains.</title>
        <authorList>
            <person name="Nicholson A.C."/>
        </authorList>
    </citation>
    <scope>NUCLEOTIDE SEQUENCE [LARGE SCALE GENOMIC DNA]</scope>
    <source>
        <strain evidence="2 3">JCM 3224</strain>
    </source>
</reference>
<dbReference type="RefSeq" id="WP_067527799.1">
    <property type="nucleotide sequence ID" value="NZ_JABELX010000009.1"/>
</dbReference>
<feature type="transmembrane region" description="Helical" evidence="1">
    <location>
        <begin position="137"/>
        <end position="160"/>
    </location>
</feature>
<dbReference type="EMBL" id="JABELX010000009">
    <property type="protein sequence ID" value="NNH73203.1"/>
    <property type="molecule type" value="Genomic_DNA"/>
</dbReference>
<dbReference type="AlphaFoldDB" id="A0A849C396"/>
<comment type="caution">
    <text evidence="2">The sequence shown here is derived from an EMBL/GenBank/DDBJ whole genome shotgun (WGS) entry which is preliminary data.</text>
</comment>
<gene>
    <name evidence="2" type="ORF">HLB23_25665</name>
</gene>
<keyword evidence="1" id="KW-0472">Membrane</keyword>
<name>A0A849C396_9NOCA</name>
<accession>A0A849C396</accession>
<protein>
    <submittedName>
        <fullName evidence="2">Uncharacterized protein</fullName>
    </submittedName>
</protein>
<feature type="transmembrane region" description="Helical" evidence="1">
    <location>
        <begin position="206"/>
        <end position="228"/>
    </location>
</feature>
<evidence type="ECO:0000313" key="3">
    <source>
        <dbReference type="Proteomes" id="UP000586827"/>
    </source>
</evidence>
<feature type="transmembrane region" description="Helical" evidence="1">
    <location>
        <begin position="167"/>
        <end position="186"/>
    </location>
</feature>
<evidence type="ECO:0000256" key="1">
    <source>
        <dbReference type="SAM" id="Phobius"/>
    </source>
</evidence>
<organism evidence="2 3">
    <name type="scientific">Nocardia uniformis</name>
    <dbReference type="NCBI Taxonomy" id="53432"/>
    <lineage>
        <taxon>Bacteria</taxon>
        <taxon>Bacillati</taxon>
        <taxon>Actinomycetota</taxon>
        <taxon>Actinomycetes</taxon>
        <taxon>Mycobacteriales</taxon>
        <taxon>Nocardiaceae</taxon>
        <taxon>Nocardia</taxon>
    </lineage>
</organism>
<dbReference type="Proteomes" id="UP000586827">
    <property type="component" value="Unassembled WGS sequence"/>
</dbReference>
<keyword evidence="1" id="KW-0812">Transmembrane</keyword>
<sequence length="238" mass="25275">MNRYTLTRHLWRSSGLVVLWAGMLVLSLLVTGIVSLFKDITISGWSAWVYISPWYMLGMGIYVTAVHLPMYIEHGVTRRRCMPQALLFGLLLVTVGAALITLGFGIERALYAVVDWPQTLGESDDGLFTAADQYGRIFLGFWLGFAIFLAVGAAIGAAFYRKAWGGLGGVLVIVLGLGLISPAGLAGAASFPTSRVVEAVAGQPSIALVVVSCVVAAVAATGLTWGLVRDLPIRSSGN</sequence>
<keyword evidence="3" id="KW-1185">Reference proteome</keyword>